<dbReference type="VEuPathDB" id="CryptoDB:GNI_048270"/>
<organism evidence="2 3">
    <name type="scientific">Gregarina niphandrodes</name>
    <name type="common">Septate eugregarine</name>
    <dbReference type="NCBI Taxonomy" id="110365"/>
    <lineage>
        <taxon>Eukaryota</taxon>
        <taxon>Sar</taxon>
        <taxon>Alveolata</taxon>
        <taxon>Apicomplexa</taxon>
        <taxon>Conoidasida</taxon>
        <taxon>Gregarinasina</taxon>
        <taxon>Eugregarinorida</taxon>
        <taxon>Gregarinidae</taxon>
        <taxon>Gregarina</taxon>
    </lineage>
</organism>
<reference evidence="2" key="1">
    <citation type="submission" date="2013-12" db="EMBL/GenBank/DDBJ databases">
        <authorList>
            <person name="Omoto C.K."/>
            <person name="Sibley D."/>
            <person name="Venepally P."/>
            <person name="Hadjithomas M."/>
            <person name="Karamycheva S."/>
            <person name="Brunk B."/>
            <person name="Roos D."/>
            <person name="Caler E."/>
            <person name="Lorenzi H."/>
        </authorList>
    </citation>
    <scope>NUCLEOTIDE SEQUENCE</scope>
</reference>
<protein>
    <submittedName>
        <fullName evidence="2">Transmembrane protein</fullName>
    </submittedName>
</protein>
<evidence type="ECO:0000256" key="1">
    <source>
        <dbReference type="SAM" id="Phobius"/>
    </source>
</evidence>
<comment type="caution">
    <text evidence="2">The sequence shown here is derived from an EMBL/GenBank/DDBJ whole genome shotgun (WGS) entry which is preliminary data.</text>
</comment>
<keyword evidence="3" id="KW-1185">Reference proteome</keyword>
<sequence length="168" mass="18352">MAKVDTTKVDTTKVDMAKVDMAKVVTAKVDTVKVGGGKPEVKLGSGIGPAPEESMDGVRRVWGYLVGLYYYQESWTVAVFIIGLGLVCLLVGSVSNYLRKSGRVRGAWNVGGLVALGLWWLWRQVRRFANGRGLDLFRLSRDPEVRRLTIVLTGGGRGIGRELALLLC</sequence>
<dbReference type="Proteomes" id="UP000019763">
    <property type="component" value="Unassembled WGS sequence"/>
</dbReference>
<dbReference type="RefSeq" id="XP_011129644.1">
    <property type="nucleotide sequence ID" value="XM_011131342.1"/>
</dbReference>
<feature type="transmembrane region" description="Helical" evidence="1">
    <location>
        <begin position="106"/>
        <end position="122"/>
    </location>
</feature>
<keyword evidence="1" id="KW-0472">Membrane</keyword>
<dbReference type="GeneID" id="22911766"/>
<proteinExistence type="predicted"/>
<feature type="transmembrane region" description="Helical" evidence="1">
    <location>
        <begin position="75"/>
        <end position="94"/>
    </location>
</feature>
<name>A0A023B9P8_GRENI</name>
<keyword evidence="1 2" id="KW-0812">Transmembrane</keyword>
<evidence type="ECO:0000313" key="2">
    <source>
        <dbReference type="EMBL" id="EZG73783.1"/>
    </source>
</evidence>
<dbReference type="EMBL" id="AFNH02000373">
    <property type="protein sequence ID" value="EZG73783.1"/>
    <property type="molecule type" value="Genomic_DNA"/>
</dbReference>
<accession>A0A023B9P8</accession>
<gene>
    <name evidence="2" type="ORF">GNI_048270</name>
</gene>
<evidence type="ECO:0000313" key="3">
    <source>
        <dbReference type="Proteomes" id="UP000019763"/>
    </source>
</evidence>
<feature type="non-terminal residue" evidence="2">
    <location>
        <position position="168"/>
    </location>
</feature>
<keyword evidence="1" id="KW-1133">Transmembrane helix</keyword>
<dbReference type="AlphaFoldDB" id="A0A023B9P8"/>